<dbReference type="AlphaFoldDB" id="A0A0G1PL24"/>
<comment type="caution">
    <text evidence="2">The sequence shown here is derived from an EMBL/GenBank/DDBJ whole genome shotgun (WGS) entry which is preliminary data.</text>
</comment>
<feature type="region of interest" description="Disordered" evidence="1">
    <location>
        <begin position="27"/>
        <end position="48"/>
    </location>
</feature>
<dbReference type="Proteomes" id="UP000034705">
    <property type="component" value="Unassembled WGS sequence"/>
</dbReference>
<organism evidence="2 3">
    <name type="scientific">Candidatus Uhrbacteria bacterium GW2011_GWF2_46_218</name>
    <dbReference type="NCBI Taxonomy" id="1619001"/>
    <lineage>
        <taxon>Bacteria</taxon>
        <taxon>Candidatus Uhriibacteriota</taxon>
    </lineage>
</organism>
<protein>
    <submittedName>
        <fullName evidence="2">Uncharacterized protein</fullName>
    </submittedName>
</protein>
<name>A0A0G1PL24_9BACT</name>
<evidence type="ECO:0000313" key="3">
    <source>
        <dbReference type="Proteomes" id="UP000034705"/>
    </source>
</evidence>
<evidence type="ECO:0000313" key="2">
    <source>
        <dbReference type="EMBL" id="KKU33441.1"/>
    </source>
</evidence>
<gene>
    <name evidence="2" type="ORF">UX45_C0009G0009</name>
</gene>
<sequence>MCQLDRWIYTDGFGQLVKNNFVENLKKNRSPHEAKGPRGVAKETDSRLPVDATSEAAIQIIPAFGQINGVIQTGDLTPNDADVCGHEWVGPPWEDIDMGILSGLGDDRCRGHGVGPETGPTVQSLLLVSAVAPGAVPLAASEHFVRVLEGQNECIVQGDLAGELEAHAHEVAESLVVVRVQPVRLCTIGERKPHVRQGHREGGSKRLENFGVLSREIANLGAGVDVITTRVVTRIPDDHVAGMKTGDDLGRDILGGERLGNGHGHDDGKYEEKDAVHGFSPWCTACK</sequence>
<proteinExistence type="predicted"/>
<accession>A0A0G1PL24</accession>
<reference evidence="2 3" key="1">
    <citation type="journal article" date="2015" name="Nature">
        <title>rRNA introns, odd ribosomes, and small enigmatic genomes across a large radiation of phyla.</title>
        <authorList>
            <person name="Brown C.T."/>
            <person name="Hug L.A."/>
            <person name="Thomas B.C."/>
            <person name="Sharon I."/>
            <person name="Castelle C.J."/>
            <person name="Singh A."/>
            <person name="Wilkins M.J."/>
            <person name="Williams K.H."/>
            <person name="Banfield J.F."/>
        </authorList>
    </citation>
    <scope>NUCLEOTIDE SEQUENCE [LARGE SCALE GENOMIC DNA]</scope>
</reference>
<dbReference type="EMBL" id="LCMG01000009">
    <property type="protein sequence ID" value="KKU33441.1"/>
    <property type="molecule type" value="Genomic_DNA"/>
</dbReference>
<evidence type="ECO:0000256" key="1">
    <source>
        <dbReference type="SAM" id="MobiDB-lite"/>
    </source>
</evidence>